<feature type="transmembrane region" description="Helical" evidence="5">
    <location>
        <begin position="66"/>
        <end position="91"/>
    </location>
</feature>
<sequence length="325" mass="36165">MSMHTCPVNDQGQHANSWIELLLQECAYTQSDIYSVLFGYLSIVCWLFAQLPQLWTNWKNGTAESLSLMFVFTWLFGDVMNLAGCLLTNQLPFQIRLAAYFVVVDTVLFAQSLWYRGAAPSRVQQLISSEQSLLLPSQTCAEPTQSGESSLIDGYGAIVVRHTPYHRTKPTLAIAILTSLMFLITLSLLIYYGTLESWGLKIPSGVSLSAHSSSLSSLSEHSNVFGFTWDSYTIGRIMAWICTAFYLSSRPPQIIWNARRKTCRGLSTAMFIGAALGNLTYTISIIVKSTDFEFLLGSLPYLLGSGGTIFFDVIILGQYVIYDLL</sequence>
<comment type="subcellular location">
    <subcellularLocation>
        <location evidence="1">Membrane</location>
        <topology evidence="1">Multi-pass membrane protein</topology>
    </subcellularLocation>
</comment>
<keyword evidence="2 5" id="KW-0812">Transmembrane</keyword>
<feature type="transmembrane region" description="Helical" evidence="5">
    <location>
        <begin position="299"/>
        <end position="322"/>
    </location>
</feature>
<dbReference type="SMART" id="SM00679">
    <property type="entry name" value="CTNS"/>
    <property type="match status" value="2"/>
</dbReference>
<proteinExistence type="predicted"/>
<keyword evidence="7" id="KW-1185">Reference proteome</keyword>
<evidence type="ECO:0000256" key="3">
    <source>
        <dbReference type="ARBA" id="ARBA00022989"/>
    </source>
</evidence>
<protein>
    <recommendedName>
        <fullName evidence="8">PQ-loop-domain-containing protein</fullName>
    </recommendedName>
</protein>
<accession>A0ABQ8FFR3</accession>
<feature type="transmembrane region" description="Helical" evidence="5">
    <location>
        <begin position="268"/>
        <end position="287"/>
    </location>
</feature>
<evidence type="ECO:0000313" key="7">
    <source>
        <dbReference type="Proteomes" id="UP001648503"/>
    </source>
</evidence>
<comment type="caution">
    <text evidence="6">The sequence shown here is derived from an EMBL/GenBank/DDBJ whole genome shotgun (WGS) entry which is preliminary data.</text>
</comment>
<evidence type="ECO:0008006" key="8">
    <source>
        <dbReference type="Google" id="ProtNLM"/>
    </source>
</evidence>
<keyword evidence="4 5" id="KW-0472">Membrane</keyword>
<dbReference type="PANTHER" id="PTHR16201:SF44">
    <property type="entry name" value="SEVEN TRANSMEMBRANE PROTEIN 1"/>
    <property type="match status" value="1"/>
</dbReference>
<name>A0ABQ8FFR3_9FUNG</name>
<evidence type="ECO:0000256" key="1">
    <source>
        <dbReference type="ARBA" id="ARBA00004141"/>
    </source>
</evidence>
<evidence type="ECO:0000256" key="4">
    <source>
        <dbReference type="ARBA" id="ARBA00023136"/>
    </source>
</evidence>
<feature type="transmembrane region" description="Helical" evidence="5">
    <location>
        <begin position="33"/>
        <end position="54"/>
    </location>
</feature>
<organism evidence="6 7">
    <name type="scientific">Batrachochytrium salamandrivorans</name>
    <dbReference type="NCBI Taxonomy" id="1357716"/>
    <lineage>
        <taxon>Eukaryota</taxon>
        <taxon>Fungi</taxon>
        <taxon>Fungi incertae sedis</taxon>
        <taxon>Chytridiomycota</taxon>
        <taxon>Chytridiomycota incertae sedis</taxon>
        <taxon>Chytridiomycetes</taxon>
        <taxon>Rhizophydiales</taxon>
        <taxon>Rhizophydiales incertae sedis</taxon>
        <taxon>Batrachochytrium</taxon>
    </lineage>
</organism>
<feature type="transmembrane region" description="Helical" evidence="5">
    <location>
        <begin position="171"/>
        <end position="192"/>
    </location>
</feature>
<evidence type="ECO:0000256" key="5">
    <source>
        <dbReference type="SAM" id="Phobius"/>
    </source>
</evidence>
<dbReference type="EMBL" id="JAFCIX010000143">
    <property type="protein sequence ID" value="KAH6597531.1"/>
    <property type="molecule type" value="Genomic_DNA"/>
</dbReference>
<keyword evidence="3 5" id="KW-1133">Transmembrane helix</keyword>
<dbReference type="InterPro" id="IPR051415">
    <property type="entry name" value="LAAT-1"/>
</dbReference>
<dbReference type="Proteomes" id="UP001648503">
    <property type="component" value="Unassembled WGS sequence"/>
</dbReference>
<feature type="transmembrane region" description="Helical" evidence="5">
    <location>
        <begin position="224"/>
        <end position="247"/>
    </location>
</feature>
<dbReference type="InterPro" id="IPR006603">
    <property type="entry name" value="PQ-loop_rpt"/>
</dbReference>
<evidence type="ECO:0000256" key="2">
    <source>
        <dbReference type="ARBA" id="ARBA00022692"/>
    </source>
</evidence>
<dbReference type="Pfam" id="PF04193">
    <property type="entry name" value="PQ-loop"/>
    <property type="match status" value="2"/>
</dbReference>
<gene>
    <name evidence="6" type="ORF">BASA50_004448</name>
</gene>
<dbReference type="PANTHER" id="PTHR16201">
    <property type="entry name" value="SEVEN TRANSMEMBRANE PROTEIN 1-RELATED"/>
    <property type="match status" value="1"/>
</dbReference>
<dbReference type="Gene3D" id="1.20.1280.290">
    <property type="match status" value="2"/>
</dbReference>
<reference evidence="6 7" key="1">
    <citation type="submission" date="2021-02" db="EMBL/GenBank/DDBJ databases">
        <title>Variation within the Batrachochytrium salamandrivorans European outbreak.</title>
        <authorList>
            <person name="Kelly M."/>
            <person name="Pasmans F."/>
            <person name="Shea T.P."/>
            <person name="Munoz J.F."/>
            <person name="Carranza S."/>
            <person name="Cuomo C.A."/>
            <person name="Martel A."/>
        </authorList>
    </citation>
    <scope>NUCLEOTIDE SEQUENCE [LARGE SCALE GENOMIC DNA]</scope>
    <source>
        <strain evidence="6 7">AMFP18/2</strain>
    </source>
</reference>
<evidence type="ECO:0000313" key="6">
    <source>
        <dbReference type="EMBL" id="KAH6597531.1"/>
    </source>
</evidence>